<dbReference type="InterPro" id="IPR015943">
    <property type="entry name" value="WD40/YVTN_repeat-like_dom_sf"/>
</dbReference>
<organism evidence="1 2">
    <name type="scientific">Candidatus Cryptobacteroides avistercoris</name>
    <dbReference type="NCBI Taxonomy" id="2840758"/>
    <lineage>
        <taxon>Bacteria</taxon>
        <taxon>Pseudomonadati</taxon>
        <taxon>Bacteroidota</taxon>
        <taxon>Bacteroidia</taxon>
        <taxon>Bacteroidales</taxon>
        <taxon>Candidatus Cryptobacteroides</taxon>
    </lineage>
</organism>
<dbReference type="Proteomes" id="UP000823769">
    <property type="component" value="Unassembled WGS sequence"/>
</dbReference>
<name>A0A9D9NNC1_9BACT</name>
<accession>A0A9D9NNC1</accession>
<evidence type="ECO:0000313" key="2">
    <source>
        <dbReference type="Proteomes" id="UP000823769"/>
    </source>
</evidence>
<comment type="caution">
    <text evidence="1">The sequence shown here is derived from an EMBL/GenBank/DDBJ whole genome shotgun (WGS) entry which is preliminary data.</text>
</comment>
<dbReference type="GO" id="GO:0016603">
    <property type="term" value="F:glutaminyl-peptide cyclotransferase activity"/>
    <property type="evidence" value="ECO:0007669"/>
    <property type="project" value="InterPro"/>
</dbReference>
<dbReference type="EMBL" id="JADILW010000026">
    <property type="protein sequence ID" value="MBO8479822.1"/>
    <property type="molecule type" value="Genomic_DNA"/>
</dbReference>
<reference evidence="1" key="2">
    <citation type="journal article" date="2021" name="PeerJ">
        <title>Extensive microbial diversity within the chicken gut microbiome revealed by metagenomics and culture.</title>
        <authorList>
            <person name="Gilroy R."/>
            <person name="Ravi A."/>
            <person name="Getino M."/>
            <person name="Pursley I."/>
            <person name="Horton D.L."/>
            <person name="Alikhan N.F."/>
            <person name="Baker D."/>
            <person name="Gharbi K."/>
            <person name="Hall N."/>
            <person name="Watson M."/>
            <person name="Adriaenssens E.M."/>
            <person name="Foster-Nyarko E."/>
            <person name="Jarju S."/>
            <person name="Secka A."/>
            <person name="Antonio M."/>
            <person name="Oren A."/>
            <person name="Chaudhuri R.R."/>
            <person name="La Ragione R."/>
            <person name="Hildebrand F."/>
            <person name="Pallen M.J."/>
        </authorList>
    </citation>
    <scope>NUCLEOTIDE SEQUENCE</scope>
    <source>
        <strain evidence="1">B3-1481</strain>
    </source>
</reference>
<dbReference type="AlphaFoldDB" id="A0A9D9NNC1"/>
<dbReference type="Gene3D" id="2.130.10.10">
    <property type="entry name" value="YVTN repeat-like/Quinoprotein amine dehydrogenase"/>
    <property type="match status" value="1"/>
</dbReference>
<dbReference type="InterPro" id="IPR007788">
    <property type="entry name" value="QCT"/>
</dbReference>
<dbReference type="InterPro" id="IPR011044">
    <property type="entry name" value="Quino_amine_DH_bsu"/>
</dbReference>
<dbReference type="SUPFAM" id="SSF50969">
    <property type="entry name" value="YVTN repeat-like/Quinoprotein amine dehydrogenase"/>
    <property type="match status" value="1"/>
</dbReference>
<reference evidence="1" key="1">
    <citation type="submission" date="2020-10" db="EMBL/GenBank/DDBJ databases">
        <authorList>
            <person name="Gilroy R."/>
        </authorList>
    </citation>
    <scope>NUCLEOTIDE SEQUENCE</scope>
    <source>
        <strain evidence="1">B3-1481</strain>
    </source>
</reference>
<gene>
    <name evidence="1" type="ORF">IAB76_01725</name>
</gene>
<protein>
    <submittedName>
        <fullName evidence="1">Glutaminyl-peptide cyclotransferase</fullName>
    </submittedName>
</protein>
<dbReference type="PANTHER" id="PTHR31270">
    <property type="entry name" value="GLUTAMINYL-PEPTIDE CYCLOTRANSFERASE"/>
    <property type="match status" value="1"/>
</dbReference>
<sequence>MIFGLLLPAALFLAAGTGCSAKVKEYRAEAVAEYLHDTGAYTQGLFFSGGRLYESTGQFGESSLRIVDVESGRVERQLDFNSKYFVEGSVILGDKLYVLTWTNRVAYVYDAATLEYVGAYSYPRDGWGLTTDGKSLIASDGSSRLYFLTPEFQLERSVNVKMDGRPLRNLNELEWIDGRIWANVYLTDMIVVINPADGTVEASVDCTGLLPRSLRTPDTDVLNGIALDPATGKIYLTGKYWPRLYEVKLAEKR</sequence>
<dbReference type="Pfam" id="PF05096">
    <property type="entry name" value="Glu_cyclase_2"/>
    <property type="match status" value="1"/>
</dbReference>
<evidence type="ECO:0000313" key="1">
    <source>
        <dbReference type="EMBL" id="MBO8479822.1"/>
    </source>
</evidence>
<dbReference type="PANTHER" id="PTHR31270:SF1">
    <property type="entry name" value="GLUTAMINYL-PEPTIDE CYCLOTRANSFERASE"/>
    <property type="match status" value="1"/>
</dbReference>
<proteinExistence type="predicted"/>